<gene>
    <name evidence="2" type="ORF">AWT59_1455</name>
</gene>
<feature type="chain" id="PRO_5007484005" evidence="1">
    <location>
        <begin position="21"/>
        <end position="190"/>
    </location>
</feature>
<organism evidence="2 3">
    <name type="scientific">Candidatus Gallionella acididurans</name>
    <dbReference type="NCBI Taxonomy" id="1796491"/>
    <lineage>
        <taxon>Bacteria</taxon>
        <taxon>Pseudomonadati</taxon>
        <taxon>Pseudomonadota</taxon>
        <taxon>Betaproteobacteria</taxon>
        <taxon>Nitrosomonadales</taxon>
        <taxon>Gallionellaceae</taxon>
        <taxon>Gallionella</taxon>
    </lineage>
</organism>
<name>A0A139BUI0_9PROT</name>
<reference evidence="2 3" key="1">
    <citation type="submission" date="2016-02" db="EMBL/GenBank/DDBJ databases">
        <authorList>
            <person name="Wen L."/>
            <person name="He K."/>
            <person name="Yang H."/>
        </authorList>
    </citation>
    <scope>NUCLEOTIDE SEQUENCE [LARGE SCALE GENOMIC DNA]</scope>
    <source>
        <strain evidence="2">ShG14-8</strain>
    </source>
</reference>
<dbReference type="AlphaFoldDB" id="A0A139BUI0"/>
<dbReference type="Proteomes" id="UP000070578">
    <property type="component" value="Unassembled WGS sequence"/>
</dbReference>
<keyword evidence="1" id="KW-0732">Signal</keyword>
<dbReference type="Pfam" id="PF07437">
    <property type="entry name" value="YfaZ"/>
    <property type="match status" value="1"/>
</dbReference>
<sequence>MLSRNVFALSMLALSTTAMADSIDLNLRNSAAQFQYSTAMGRDALGNTELHVGALYSNASNVNNTLVDLGIAVKDELGDNAPGFSVGVGIKGLVGHTAGTNESAIALGGMLRYSPPDLSRMGIIGQVYVSPNITTFGDADRYVETGLRVEYQVIPSAAAYIGYRDIKFNLNTGPNVTVDQGVFVGVRMSF</sequence>
<accession>A0A139BUI0</accession>
<feature type="signal peptide" evidence="1">
    <location>
        <begin position="1"/>
        <end position="20"/>
    </location>
</feature>
<reference evidence="2 3" key="2">
    <citation type="submission" date="2016-03" db="EMBL/GenBank/DDBJ databases">
        <title>New uncultured bacterium of the family Gallionellaceae from acid mine drainage: description and reconstruction of genome based on metagenomic analysis of microbial community.</title>
        <authorList>
            <person name="Kadnikov V."/>
            <person name="Ivasenko D."/>
            <person name="Beletsky A."/>
            <person name="Mardanov A."/>
            <person name="Danilova E."/>
            <person name="Pimenov N."/>
            <person name="Karnachuk O."/>
            <person name="Ravin N."/>
        </authorList>
    </citation>
    <scope>NUCLEOTIDE SEQUENCE [LARGE SCALE GENOMIC DNA]</scope>
    <source>
        <strain evidence="2">ShG14-8</strain>
    </source>
</reference>
<proteinExistence type="predicted"/>
<evidence type="ECO:0000313" key="3">
    <source>
        <dbReference type="Proteomes" id="UP000070578"/>
    </source>
</evidence>
<dbReference type="EMBL" id="LSLI01000030">
    <property type="protein sequence ID" value="KXS32415.1"/>
    <property type="molecule type" value="Genomic_DNA"/>
</dbReference>
<evidence type="ECO:0000256" key="1">
    <source>
        <dbReference type="SAM" id="SignalP"/>
    </source>
</evidence>
<dbReference type="InterPro" id="IPR009998">
    <property type="entry name" value="YfaZ"/>
</dbReference>
<evidence type="ECO:0000313" key="2">
    <source>
        <dbReference type="EMBL" id="KXS32415.1"/>
    </source>
</evidence>
<comment type="caution">
    <text evidence="2">The sequence shown here is derived from an EMBL/GenBank/DDBJ whole genome shotgun (WGS) entry which is preliminary data.</text>
</comment>
<protein>
    <submittedName>
        <fullName evidence="2">YfaZ family protein</fullName>
    </submittedName>
</protein>